<name>A0ABZ3IXU3_SPOA4</name>
<gene>
    <name evidence="1" type="ORF">SPACI_006850</name>
</gene>
<accession>A0ABZ3IXU3</accession>
<organism evidence="1 2">
    <name type="scientific">Sporomusa acidovorans (strain ATCC 49682 / DSM 3132 / Mol)</name>
    <dbReference type="NCBI Taxonomy" id="1123286"/>
    <lineage>
        <taxon>Bacteria</taxon>
        <taxon>Bacillati</taxon>
        <taxon>Bacillota</taxon>
        <taxon>Negativicutes</taxon>
        <taxon>Selenomonadales</taxon>
        <taxon>Sporomusaceae</taxon>
        <taxon>Sporomusa</taxon>
    </lineage>
</organism>
<keyword evidence="2" id="KW-1185">Reference proteome</keyword>
<protein>
    <submittedName>
        <fullName evidence="1">Uncharacterized protein</fullName>
    </submittedName>
</protein>
<sequence>MSPKKILFSPVTRLSGLLSVELTFDNEVIQEADVSYAKLSPIFRAKL</sequence>
<dbReference type="Proteomes" id="UP000216052">
    <property type="component" value="Chromosome"/>
</dbReference>
<dbReference type="EMBL" id="CP155571">
    <property type="protein sequence ID" value="XFO70686.1"/>
    <property type="molecule type" value="Genomic_DNA"/>
</dbReference>
<evidence type="ECO:0000313" key="1">
    <source>
        <dbReference type="EMBL" id="XFO70686.1"/>
    </source>
</evidence>
<proteinExistence type="predicted"/>
<reference evidence="1" key="1">
    <citation type="submission" date="2024-05" db="EMBL/GenBank/DDBJ databases">
        <title>Isolation and characterization of Sporomusa carbonis sp. nov., a carboxydotrophic hydrogenogen in the genus of Sporomusa isolated from a charcoal burning pile.</title>
        <authorList>
            <person name="Boeer T."/>
            <person name="Rosenbaum F."/>
            <person name="Eysell L."/>
            <person name="Mueller V."/>
            <person name="Daniel R."/>
            <person name="Poehlein A."/>
        </authorList>
    </citation>
    <scope>NUCLEOTIDE SEQUENCE [LARGE SCALE GENOMIC DNA]</scope>
    <source>
        <strain evidence="1">DSM 3132</strain>
    </source>
</reference>
<evidence type="ECO:0000313" key="2">
    <source>
        <dbReference type="Proteomes" id="UP000216052"/>
    </source>
</evidence>